<keyword evidence="3" id="KW-1185">Reference proteome</keyword>
<evidence type="ECO:0000313" key="2">
    <source>
        <dbReference type="EMBL" id="GGN79385.1"/>
    </source>
</evidence>
<name>A0A917Y8W7_9ACTN</name>
<organism evidence="2 3">
    <name type="scientific">Streptomyces albiflavescens</name>
    <dbReference type="NCBI Taxonomy" id="1623582"/>
    <lineage>
        <taxon>Bacteria</taxon>
        <taxon>Bacillati</taxon>
        <taxon>Actinomycetota</taxon>
        <taxon>Actinomycetes</taxon>
        <taxon>Kitasatosporales</taxon>
        <taxon>Streptomycetaceae</taxon>
        <taxon>Streptomyces</taxon>
    </lineage>
</organism>
<protein>
    <submittedName>
        <fullName evidence="2">Uncharacterized protein</fullName>
    </submittedName>
</protein>
<dbReference type="Proteomes" id="UP000600365">
    <property type="component" value="Unassembled WGS sequence"/>
</dbReference>
<evidence type="ECO:0000313" key="3">
    <source>
        <dbReference type="Proteomes" id="UP000600365"/>
    </source>
</evidence>
<feature type="region of interest" description="Disordered" evidence="1">
    <location>
        <begin position="1"/>
        <end position="65"/>
    </location>
</feature>
<dbReference type="EMBL" id="BMMM01000013">
    <property type="protein sequence ID" value="GGN79385.1"/>
    <property type="molecule type" value="Genomic_DNA"/>
</dbReference>
<comment type="caution">
    <text evidence="2">The sequence shown here is derived from an EMBL/GenBank/DDBJ whole genome shotgun (WGS) entry which is preliminary data.</text>
</comment>
<evidence type="ECO:0000256" key="1">
    <source>
        <dbReference type="SAM" id="MobiDB-lite"/>
    </source>
</evidence>
<accession>A0A917Y8W7</accession>
<proteinExistence type="predicted"/>
<feature type="compositionally biased region" description="Basic and acidic residues" evidence="1">
    <location>
        <begin position="1"/>
        <end position="11"/>
    </location>
</feature>
<dbReference type="AlphaFoldDB" id="A0A917Y8W7"/>
<sequence length="65" mass="7148">MVAARIVDRTRSVPASSQAKPPACRQPSLTARNVRHEGGNRCPSRCRPPRPGEGYATLRAVRQRP</sequence>
<reference evidence="2 3" key="1">
    <citation type="journal article" date="2014" name="Int. J. Syst. Evol. Microbiol.">
        <title>Complete genome sequence of Corynebacterium casei LMG S-19264T (=DSM 44701T), isolated from a smear-ripened cheese.</title>
        <authorList>
            <consortium name="US DOE Joint Genome Institute (JGI-PGF)"/>
            <person name="Walter F."/>
            <person name="Albersmeier A."/>
            <person name="Kalinowski J."/>
            <person name="Ruckert C."/>
        </authorList>
    </citation>
    <scope>NUCLEOTIDE SEQUENCE [LARGE SCALE GENOMIC DNA]</scope>
    <source>
        <strain evidence="2 3">CGMCC 4.7111</strain>
    </source>
</reference>
<gene>
    <name evidence="2" type="ORF">GCM10011579_063780</name>
</gene>